<proteinExistence type="predicted"/>
<dbReference type="Gene3D" id="2.60.40.10">
    <property type="entry name" value="Immunoglobulins"/>
    <property type="match status" value="1"/>
</dbReference>
<dbReference type="RefSeq" id="WP_236995788.1">
    <property type="nucleotide sequence ID" value="NZ_AMRU01000006.1"/>
</dbReference>
<dbReference type="PROSITE" id="PS51257">
    <property type="entry name" value="PROKAR_LIPOPROTEIN"/>
    <property type="match status" value="1"/>
</dbReference>
<dbReference type="PANTHER" id="PTHR42535">
    <property type="entry name" value="OOKINETE PROTEIN, PUTATIVE-RELATED"/>
    <property type="match status" value="1"/>
</dbReference>
<dbReference type="InterPro" id="IPR013783">
    <property type="entry name" value="Ig-like_fold"/>
</dbReference>
<dbReference type="AlphaFoldDB" id="A0A1L7I5L0"/>
<gene>
    <name evidence="1" type="ORF">GRFL_2142</name>
</gene>
<organism evidence="1 2">
    <name type="scientific">Christiangramia flava JLT2011</name>
    <dbReference type="NCBI Taxonomy" id="1229726"/>
    <lineage>
        <taxon>Bacteria</taxon>
        <taxon>Pseudomonadati</taxon>
        <taxon>Bacteroidota</taxon>
        <taxon>Flavobacteriia</taxon>
        <taxon>Flavobacteriales</taxon>
        <taxon>Flavobacteriaceae</taxon>
        <taxon>Christiangramia</taxon>
    </lineage>
</organism>
<evidence type="ECO:0000313" key="2">
    <source>
        <dbReference type="Proteomes" id="UP000186230"/>
    </source>
</evidence>
<dbReference type="SUPFAM" id="SSF49899">
    <property type="entry name" value="Concanavalin A-like lectins/glucanases"/>
    <property type="match status" value="2"/>
</dbReference>
<accession>A0A1L7I5L0</accession>
<dbReference type="GO" id="GO:0005975">
    <property type="term" value="P:carbohydrate metabolic process"/>
    <property type="evidence" value="ECO:0007669"/>
    <property type="project" value="UniProtKB-ARBA"/>
</dbReference>
<dbReference type="Proteomes" id="UP000186230">
    <property type="component" value="Chromosome"/>
</dbReference>
<keyword evidence="2" id="KW-1185">Reference proteome</keyword>
<dbReference type="Pfam" id="PF13385">
    <property type="entry name" value="Laminin_G_3"/>
    <property type="match status" value="2"/>
</dbReference>
<dbReference type="KEGG" id="gfl:GRFL_2142"/>
<dbReference type="GO" id="GO:0004553">
    <property type="term" value="F:hydrolase activity, hydrolyzing O-glycosyl compounds"/>
    <property type="evidence" value="ECO:0007669"/>
    <property type="project" value="UniProtKB-ARBA"/>
</dbReference>
<dbReference type="Gene3D" id="2.60.120.200">
    <property type="match status" value="2"/>
</dbReference>
<evidence type="ECO:0000313" key="1">
    <source>
        <dbReference type="EMBL" id="APU68866.1"/>
    </source>
</evidence>
<protein>
    <submittedName>
        <fullName evidence="1">Uncharacterized protein</fullName>
    </submittedName>
</protein>
<reference evidence="1 2" key="1">
    <citation type="submission" date="2016-07" db="EMBL/GenBank/DDBJ databases">
        <title>Multi-omics approach to identify versatile polysaccharide utilization systems of a marine flavobacterium Gramella flava.</title>
        <authorList>
            <person name="Tang K."/>
        </authorList>
    </citation>
    <scope>NUCLEOTIDE SEQUENCE [LARGE SCALE GENOMIC DNA]</scope>
    <source>
        <strain evidence="1 2">JLT2011</strain>
    </source>
</reference>
<dbReference type="STRING" id="1229726.GRFL_2142"/>
<dbReference type="InterPro" id="IPR013320">
    <property type="entry name" value="ConA-like_dom_sf"/>
</dbReference>
<name>A0A1L7I5L0_9FLAO</name>
<dbReference type="EMBL" id="CP016359">
    <property type="protein sequence ID" value="APU68866.1"/>
    <property type="molecule type" value="Genomic_DNA"/>
</dbReference>
<sequence length="570" mass="61125">MMKFSIIKFFGFILSILLFASCEYDGIDPITEVDPGADAGAPVVTIISPAEGNTIKVLEEVSSVTIKFKVEDDIEVASVQVMVDGNEVASMNDFLDYRIVNDEVIFDNVTNGDHTVTVTATDLEGNTTSKTVNFSKEPPYTPKFENEFVYMPFDGDFVDLISLKSSEVVGSPGFTNDAFFGSSAYSGTADSYLNFPFDGSIGEEFTAAFWYKVSGNPDRAGILVAGADENRTQGFRLFREGSADEQRIKLNVGTGTGESWNDGGVLDVNADEWVHVAFTVTATGTTIYLNGQAVNTGSMAAPIDWSGVSELTIGSGGETFSYWGHTYDNSGIDELRFFSEALSQEQIQSLINASSETLHIGFNGQYADDVANRELTTVGSPGFAGEAKEGSDAYAGAADAYLTAPAAGLTSANFSATFWYKVSGSPDRAGILVMGPEDTENPDSQNLRTSGFRLFREGSATEQRIKLNVGTGTGESWNDGGVIDVTAGEWVHVAFTISDTQSVIYLNGEAMNTGTLAAPIDWTGVDILSIMSGAPRFTGWGHLSDTSIMDDLTFYNKVLTAEEIQADMAQ</sequence>
<dbReference type="Pfam" id="PF17957">
    <property type="entry name" value="Big_7"/>
    <property type="match status" value="1"/>
</dbReference>
<dbReference type="PANTHER" id="PTHR42535:SF2">
    <property type="entry name" value="CHROMOSOME UNDETERMINED SCAFFOLD_146, WHOLE GENOME SHOTGUN SEQUENCE"/>
    <property type="match status" value="1"/>
</dbReference>